<comment type="caution">
    <text evidence="2">The sequence shown here is derived from an EMBL/GenBank/DDBJ whole genome shotgun (WGS) entry which is preliminary data.</text>
</comment>
<dbReference type="EMBL" id="VOIH02000009">
    <property type="protein sequence ID" value="KAF3437979.1"/>
    <property type="molecule type" value="Genomic_DNA"/>
</dbReference>
<organism evidence="2 3">
    <name type="scientific">Rhamnella rubrinervis</name>
    <dbReference type="NCBI Taxonomy" id="2594499"/>
    <lineage>
        <taxon>Eukaryota</taxon>
        <taxon>Viridiplantae</taxon>
        <taxon>Streptophyta</taxon>
        <taxon>Embryophyta</taxon>
        <taxon>Tracheophyta</taxon>
        <taxon>Spermatophyta</taxon>
        <taxon>Magnoliopsida</taxon>
        <taxon>eudicotyledons</taxon>
        <taxon>Gunneridae</taxon>
        <taxon>Pentapetalae</taxon>
        <taxon>rosids</taxon>
        <taxon>fabids</taxon>
        <taxon>Rosales</taxon>
        <taxon>Rhamnaceae</taxon>
        <taxon>rhamnoid group</taxon>
        <taxon>Rhamneae</taxon>
        <taxon>Rhamnella</taxon>
    </lineage>
</organism>
<name>A0A8K0GTN8_9ROSA</name>
<gene>
    <name evidence="2" type="ORF">FNV43_RR20735</name>
</gene>
<sequence length="95" mass="11018">MAIKNAVTTKKMEARSSTRAVFGNLEMKNLLRSSEVNPNKIKSERKSGSWGSSFASSQLSFSMKNEMIGVTIMHEEDIAYGEYWERRILQYRVYW</sequence>
<dbReference type="Proteomes" id="UP000796880">
    <property type="component" value="Unassembled WGS sequence"/>
</dbReference>
<evidence type="ECO:0000256" key="1">
    <source>
        <dbReference type="SAM" id="MobiDB-lite"/>
    </source>
</evidence>
<keyword evidence="3" id="KW-1185">Reference proteome</keyword>
<evidence type="ECO:0000313" key="3">
    <source>
        <dbReference type="Proteomes" id="UP000796880"/>
    </source>
</evidence>
<evidence type="ECO:0000313" key="2">
    <source>
        <dbReference type="EMBL" id="KAF3437979.1"/>
    </source>
</evidence>
<dbReference type="AlphaFoldDB" id="A0A8K0GTN8"/>
<feature type="region of interest" description="Disordered" evidence="1">
    <location>
        <begin position="36"/>
        <end position="55"/>
    </location>
</feature>
<accession>A0A8K0GTN8</accession>
<reference evidence="2" key="1">
    <citation type="submission" date="2020-03" db="EMBL/GenBank/DDBJ databases">
        <title>A high-quality chromosome-level genome assembly of a woody plant with both climbing and erect habits, Rhamnella rubrinervis.</title>
        <authorList>
            <person name="Lu Z."/>
            <person name="Yang Y."/>
            <person name="Zhu X."/>
            <person name="Sun Y."/>
        </authorList>
    </citation>
    <scope>NUCLEOTIDE SEQUENCE</scope>
    <source>
        <strain evidence="2">BYM</strain>
        <tissue evidence="2">Leaf</tissue>
    </source>
</reference>
<proteinExistence type="predicted"/>
<protein>
    <submittedName>
        <fullName evidence="2">Uncharacterized protein</fullName>
    </submittedName>
</protein>